<organism evidence="2 3">
    <name type="scientific">Candidatus Woesebacteria bacterium GW2011_GWC2_31_9</name>
    <dbReference type="NCBI Taxonomy" id="1618586"/>
    <lineage>
        <taxon>Bacteria</taxon>
        <taxon>Candidatus Woeseibacteriota</taxon>
    </lineage>
</organism>
<protein>
    <submittedName>
        <fullName evidence="2">Uncharacterized protein</fullName>
    </submittedName>
</protein>
<gene>
    <name evidence="2" type="ORF">UR21_C0015G0009</name>
</gene>
<keyword evidence="1" id="KW-1133">Transmembrane helix</keyword>
<feature type="transmembrane region" description="Helical" evidence="1">
    <location>
        <begin position="34"/>
        <end position="52"/>
    </location>
</feature>
<keyword evidence="1" id="KW-0472">Membrane</keyword>
<proteinExistence type="predicted"/>
<accession>A0A0G0AX11</accession>
<dbReference type="Proteomes" id="UP000034803">
    <property type="component" value="Unassembled WGS sequence"/>
</dbReference>
<name>A0A0G0AX11_9BACT</name>
<keyword evidence="1" id="KW-0812">Transmembrane</keyword>
<sequence length="86" mass="9646">MKSFKKHIPHYISLFAIFFAGVLGFYLFSYDKSFQIGVAIALAGSYVSWGIIHHVIHKDIYLSVILEYVAVAILGLVMILSLILRG</sequence>
<dbReference type="AlphaFoldDB" id="A0A0G0AX11"/>
<dbReference type="EMBL" id="LBOI01000015">
    <property type="protein sequence ID" value="KKP31135.1"/>
    <property type="molecule type" value="Genomic_DNA"/>
</dbReference>
<feature type="transmembrane region" description="Helical" evidence="1">
    <location>
        <begin position="12"/>
        <end position="28"/>
    </location>
</feature>
<comment type="caution">
    <text evidence="2">The sequence shown here is derived from an EMBL/GenBank/DDBJ whole genome shotgun (WGS) entry which is preliminary data.</text>
</comment>
<evidence type="ECO:0000313" key="3">
    <source>
        <dbReference type="Proteomes" id="UP000034803"/>
    </source>
</evidence>
<reference evidence="2 3" key="1">
    <citation type="journal article" date="2015" name="Nature">
        <title>rRNA introns, odd ribosomes, and small enigmatic genomes across a large radiation of phyla.</title>
        <authorList>
            <person name="Brown C.T."/>
            <person name="Hug L.A."/>
            <person name="Thomas B.C."/>
            <person name="Sharon I."/>
            <person name="Castelle C.J."/>
            <person name="Singh A."/>
            <person name="Wilkins M.J."/>
            <person name="Williams K.H."/>
            <person name="Banfield J.F."/>
        </authorList>
    </citation>
    <scope>NUCLEOTIDE SEQUENCE [LARGE SCALE GENOMIC DNA]</scope>
</reference>
<evidence type="ECO:0000256" key="1">
    <source>
        <dbReference type="SAM" id="Phobius"/>
    </source>
</evidence>
<evidence type="ECO:0000313" key="2">
    <source>
        <dbReference type="EMBL" id="KKP31135.1"/>
    </source>
</evidence>
<feature type="transmembrane region" description="Helical" evidence="1">
    <location>
        <begin position="64"/>
        <end position="84"/>
    </location>
</feature>